<dbReference type="EMBL" id="VXIT01000004">
    <property type="protein sequence ID" value="KAA6413201.1"/>
    <property type="molecule type" value="Genomic_DNA"/>
</dbReference>
<evidence type="ECO:0000256" key="2">
    <source>
        <dbReference type="ARBA" id="ARBA00013064"/>
    </source>
</evidence>
<dbReference type="SUPFAM" id="SSF52821">
    <property type="entry name" value="Rhodanese/Cell cycle control phosphatase"/>
    <property type="match status" value="1"/>
</dbReference>
<keyword evidence="4 10" id="KW-0498">Mitosis</keyword>
<sequence>MQAPSLRFGDWSFRTDASISSSRYTGKLCFGPSSFDFKDLSMVKPAADYFSLRPVRGSSPTASLAADLSQNFHIDQSPQLTTPRRSLFSSNLFGTANGREIVTTPPIPSSSPGSGNESMDISPLPHKAPYAVTSRVEARSPSPEKKTANILLVSPVISSQVEVEVPTQTIPLERKRTTLLRPSLSRTKGLSSNTLSFKTSGPQSQLPPFQFGNGSSVSTVPSMSLDECFISSPQQEKKLPQIPVMGPPRPKQPFTGVLAYSRSNASPIVGHTRKPSAPFQRPRKQFRRSLSMFEHPAEVTKQDKPCCTTESLQSMMDVDDAHQLRLPHFMQEEESLPRITKDTMINVLDGKYKGLYDRSFVIDCRFEYEYDGGHIDGAINYNDKEDLAGKLFEALSPSSTLLIFHCEYSAHRAPIMAKFVRHRDRALNAHQYPKLTYPEVYILDGGYSSFFMDHRMRCFPQNYVEMGAKEHANACERGLGRIKQQRAKLSRAKTFAFGQCSPAADDSPTASNQQSDDMMMGLDIWVDQPFDARFHARRMASY</sequence>
<keyword evidence="7 10" id="KW-0131">Cell cycle</keyword>
<dbReference type="GO" id="GO:0005737">
    <property type="term" value="C:cytoplasm"/>
    <property type="evidence" value="ECO:0007669"/>
    <property type="project" value="TreeGrafter"/>
</dbReference>
<evidence type="ECO:0000256" key="6">
    <source>
        <dbReference type="ARBA" id="ARBA00022912"/>
    </source>
</evidence>
<dbReference type="AlphaFoldDB" id="A0A1W5CYW0"/>
<organism evidence="14 15">
    <name type="scientific">Lasallia pustulata</name>
    <dbReference type="NCBI Taxonomy" id="136370"/>
    <lineage>
        <taxon>Eukaryota</taxon>
        <taxon>Fungi</taxon>
        <taxon>Dikarya</taxon>
        <taxon>Ascomycota</taxon>
        <taxon>Pezizomycotina</taxon>
        <taxon>Lecanoromycetes</taxon>
        <taxon>OSLEUM clade</taxon>
        <taxon>Umbilicariomycetidae</taxon>
        <taxon>Umbilicariales</taxon>
        <taxon>Umbilicariaceae</taxon>
        <taxon>Lasallia</taxon>
    </lineage>
</organism>
<dbReference type="GO" id="GO:0110032">
    <property type="term" value="P:positive regulation of G2/MI transition of meiotic cell cycle"/>
    <property type="evidence" value="ECO:0007669"/>
    <property type="project" value="TreeGrafter"/>
</dbReference>
<dbReference type="Proteomes" id="UP000324767">
    <property type="component" value="Unassembled WGS sequence"/>
</dbReference>
<name>A0A1W5CYW0_9LECA</name>
<evidence type="ECO:0000256" key="8">
    <source>
        <dbReference type="ARBA" id="ARBA00051722"/>
    </source>
</evidence>
<dbReference type="InterPro" id="IPR036873">
    <property type="entry name" value="Rhodanese-like_dom_sf"/>
</dbReference>
<dbReference type="EC" id="3.1.3.48" evidence="2 10"/>
<feature type="region of interest" description="Disordered" evidence="11">
    <location>
        <begin position="186"/>
        <end position="210"/>
    </location>
</feature>
<dbReference type="PANTHER" id="PTHR10828">
    <property type="entry name" value="M-PHASE INDUCER PHOSPHATASE DUAL SPECIFICITY PHOSPHATASE CDC25"/>
    <property type="match status" value="1"/>
</dbReference>
<dbReference type="GO" id="GO:0051301">
    <property type="term" value="P:cell division"/>
    <property type="evidence" value="ECO:0007669"/>
    <property type="project" value="UniProtKB-UniRule"/>
</dbReference>
<reference evidence="14" key="2">
    <citation type="submission" date="2017-03" db="EMBL/GenBank/DDBJ databases">
        <authorList>
            <person name="Afonso C.L."/>
            <person name="Miller P.J."/>
            <person name="Scott M.A."/>
            <person name="Spackman E."/>
            <person name="Goraichik I."/>
            <person name="Dimitrov K.M."/>
            <person name="Suarez D.L."/>
            <person name="Swayne D.E."/>
        </authorList>
    </citation>
    <scope>NUCLEOTIDE SEQUENCE [LARGE SCALE GENOMIC DNA]</scope>
</reference>
<evidence type="ECO:0000313" key="16">
    <source>
        <dbReference type="Proteomes" id="UP000324767"/>
    </source>
</evidence>
<evidence type="ECO:0000256" key="4">
    <source>
        <dbReference type="ARBA" id="ARBA00022776"/>
    </source>
</evidence>
<dbReference type="PRINTS" id="PR00716">
    <property type="entry name" value="MPIPHPHTASE"/>
</dbReference>
<accession>A0A1W5CYW0</accession>
<keyword evidence="6 10" id="KW-0904">Protein phosphatase</keyword>
<evidence type="ECO:0000256" key="1">
    <source>
        <dbReference type="ARBA" id="ARBA00011065"/>
    </source>
</evidence>
<gene>
    <name evidence="13" type="ORF">FRX48_02945</name>
</gene>
<dbReference type="GO" id="GO:0010971">
    <property type="term" value="P:positive regulation of G2/M transition of mitotic cell cycle"/>
    <property type="evidence" value="ECO:0007669"/>
    <property type="project" value="TreeGrafter"/>
</dbReference>
<evidence type="ECO:0000256" key="9">
    <source>
        <dbReference type="ARBA" id="ARBA00067190"/>
    </source>
</evidence>
<dbReference type="PROSITE" id="PS50206">
    <property type="entry name" value="RHODANESE_3"/>
    <property type="match status" value="1"/>
</dbReference>
<evidence type="ECO:0000256" key="5">
    <source>
        <dbReference type="ARBA" id="ARBA00022801"/>
    </source>
</evidence>
<proteinExistence type="inferred from homology"/>
<dbReference type="InterPro" id="IPR000751">
    <property type="entry name" value="MPI_Phosphatase"/>
</dbReference>
<evidence type="ECO:0000256" key="10">
    <source>
        <dbReference type="RuleBase" id="RU368028"/>
    </source>
</evidence>
<evidence type="ECO:0000256" key="11">
    <source>
        <dbReference type="SAM" id="MobiDB-lite"/>
    </source>
</evidence>
<dbReference type="FunFam" id="3.40.250.10:FF:000021">
    <property type="entry name" value="M-phase inducer phosphatase cdc-25.2"/>
    <property type="match status" value="1"/>
</dbReference>
<keyword evidence="5 10" id="KW-0378">Hydrolase</keyword>
<evidence type="ECO:0000256" key="3">
    <source>
        <dbReference type="ARBA" id="ARBA00022618"/>
    </source>
</evidence>
<dbReference type="SMART" id="SM00450">
    <property type="entry name" value="RHOD"/>
    <property type="match status" value="1"/>
</dbReference>
<comment type="similarity">
    <text evidence="1 10">Belongs to the MPI phosphatase family.</text>
</comment>
<reference evidence="15" key="1">
    <citation type="submission" date="2017-03" db="EMBL/GenBank/DDBJ databases">
        <authorList>
            <person name="Sharma R."/>
            <person name="Thines M."/>
        </authorList>
    </citation>
    <scope>NUCLEOTIDE SEQUENCE [LARGE SCALE GENOMIC DNA]</scope>
</reference>
<feature type="domain" description="Rhodanese" evidence="12">
    <location>
        <begin position="355"/>
        <end position="459"/>
    </location>
</feature>
<dbReference type="OrthoDB" id="26523at2759"/>
<dbReference type="Pfam" id="PF00581">
    <property type="entry name" value="Rhodanese"/>
    <property type="match status" value="1"/>
</dbReference>
<dbReference type="GO" id="GO:0005634">
    <property type="term" value="C:nucleus"/>
    <property type="evidence" value="ECO:0007669"/>
    <property type="project" value="TreeGrafter"/>
</dbReference>
<evidence type="ECO:0000259" key="12">
    <source>
        <dbReference type="PROSITE" id="PS50206"/>
    </source>
</evidence>
<evidence type="ECO:0000313" key="13">
    <source>
        <dbReference type="EMBL" id="KAA6413201.1"/>
    </source>
</evidence>
<evidence type="ECO:0000313" key="14">
    <source>
        <dbReference type="EMBL" id="SLM36026.1"/>
    </source>
</evidence>
<protein>
    <recommendedName>
        <fullName evidence="9 10">M-phase inducer phosphatase</fullName>
        <ecNumber evidence="2 10">3.1.3.48</ecNumber>
    </recommendedName>
</protein>
<evidence type="ECO:0000256" key="7">
    <source>
        <dbReference type="ARBA" id="ARBA00023306"/>
    </source>
</evidence>
<comment type="function">
    <text evidence="10">Tyrosine protein phosphatase which functions as a dosage-dependent inducer of mitotic progression.</text>
</comment>
<dbReference type="GO" id="GO:0000086">
    <property type="term" value="P:G2/M transition of mitotic cell cycle"/>
    <property type="evidence" value="ECO:0007669"/>
    <property type="project" value="TreeGrafter"/>
</dbReference>
<dbReference type="InterPro" id="IPR001763">
    <property type="entry name" value="Rhodanese-like_dom"/>
</dbReference>
<evidence type="ECO:0000313" key="15">
    <source>
        <dbReference type="Proteomes" id="UP000192927"/>
    </source>
</evidence>
<dbReference type="PANTHER" id="PTHR10828:SF17">
    <property type="entry name" value="PROTEIN-TYROSINE-PHOSPHATASE"/>
    <property type="match status" value="1"/>
</dbReference>
<dbReference type="Gene3D" id="3.40.250.10">
    <property type="entry name" value="Rhodanese-like domain"/>
    <property type="match status" value="1"/>
</dbReference>
<dbReference type="CDD" id="cd01530">
    <property type="entry name" value="Cdc25"/>
    <property type="match status" value="1"/>
</dbReference>
<dbReference type="GO" id="GO:0004725">
    <property type="term" value="F:protein tyrosine phosphatase activity"/>
    <property type="evidence" value="ECO:0007669"/>
    <property type="project" value="UniProtKB-UniRule"/>
</dbReference>
<comment type="catalytic activity">
    <reaction evidence="8 10">
        <text>O-phospho-L-tyrosyl-[protein] + H2O = L-tyrosyl-[protein] + phosphate</text>
        <dbReference type="Rhea" id="RHEA:10684"/>
        <dbReference type="Rhea" id="RHEA-COMP:10136"/>
        <dbReference type="Rhea" id="RHEA-COMP:20101"/>
        <dbReference type="ChEBI" id="CHEBI:15377"/>
        <dbReference type="ChEBI" id="CHEBI:43474"/>
        <dbReference type="ChEBI" id="CHEBI:46858"/>
        <dbReference type="ChEBI" id="CHEBI:61978"/>
        <dbReference type="EC" id="3.1.3.48"/>
    </reaction>
</comment>
<feature type="region of interest" description="Disordered" evidence="11">
    <location>
        <begin position="99"/>
        <end position="125"/>
    </location>
</feature>
<keyword evidence="15" id="KW-1185">Reference proteome</keyword>
<keyword evidence="3 10" id="KW-0132">Cell division</keyword>
<reference evidence="13 16" key="3">
    <citation type="submission" date="2019-09" db="EMBL/GenBank/DDBJ databases">
        <title>The hologenome of the rock-dwelling lichen Lasallia pustulata.</title>
        <authorList>
            <person name="Greshake Tzovaras B."/>
            <person name="Segers F."/>
            <person name="Bicker A."/>
            <person name="Dal Grande F."/>
            <person name="Otte J."/>
            <person name="Hankeln T."/>
            <person name="Schmitt I."/>
            <person name="Ebersberger I."/>
        </authorList>
    </citation>
    <scope>NUCLEOTIDE SEQUENCE [LARGE SCALE GENOMIC DNA]</scope>
    <source>
        <strain evidence="13">A1-1</strain>
    </source>
</reference>
<dbReference type="Proteomes" id="UP000192927">
    <property type="component" value="Unassembled WGS sequence"/>
</dbReference>
<dbReference type="EMBL" id="FWEW01000869">
    <property type="protein sequence ID" value="SLM36026.1"/>
    <property type="molecule type" value="Genomic_DNA"/>
</dbReference>